<dbReference type="GO" id="GO:0043335">
    <property type="term" value="P:protein unfolding"/>
    <property type="evidence" value="ECO:0007669"/>
    <property type="project" value="TreeGrafter"/>
</dbReference>
<dbReference type="InterPro" id="IPR005215">
    <property type="entry name" value="Trig_fac"/>
</dbReference>
<evidence type="ECO:0000256" key="7">
    <source>
        <dbReference type="ARBA" id="ARBA00023186"/>
    </source>
</evidence>
<evidence type="ECO:0000313" key="16">
    <source>
        <dbReference type="Proteomes" id="UP000000771"/>
    </source>
</evidence>
<feature type="compositionally biased region" description="Acidic residues" evidence="12">
    <location>
        <begin position="231"/>
        <end position="242"/>
    </location>
</feature>
<evidence type="ECO:0000259" key="14">
    <source>
        <dbReference type="Pfam" id="PF05698"/>
    </source>
</evidence>
<evidence type="ECO:0000256" key="4">
    <source>
        <dbReference type="ARBA" id="ARBA00016902"/>
    </source>
</evidence>
<keyword evidence="6 11" id="KW-0697">Rotamase</keyword>
<dbReference type="Gene3D" id="1.10.3120.10">
    <property type="entry name" value="Trigger factor, C-terminal domain"/>
    <property type="match status" value="1"/>
</dbReference>
<dbReference type="InterPro" id="IPR036611">
    <property type="entry name" value="Trigger_fac_ribosome-bd_sf"/>
</dbReference>
<dbReference type="GO" id="GO:0043022">
    <property type="term" value="F:ribosome binding"/>
    <property type="evidence" value="ECO:0007669"/>
    <property type="project" value="TreeGrafter"/>
</dbReference>
<dbReference type="GO" id="GO:0003755">
    <property type="term" value="F:peptidyl-prolyl cis-trans isomerase activity"/>
    <property type="evidence" value="ECO:0007669"/>
    <property type="project" value="UniProtKB-UniRule"/>
</dbReference>
<feature type="region of interest" description="Disordered" evidence="12">
    <location>
        <begin position="472"/>
        <end position="502"/>
    </location>
</feature>
<accession>C7LYA1</accession>
<dbReference type="HOGENOM" id="CLU_542531_0_0_11"/>
<dbReference type="GO" id="GO:0015031">
    <property type="term" value="P:protein transport"/>
    <property type="evidence" value="ECO:0007669"/>
    <property type="project" value="UniProtKB-UniRule"/>
</dbReference>
<dbReference type="PANTHER" id="PTHR30560:SF3">
    <property type="entry name" value="TRIGGER FACTOR-LIKE PROTEIN TIG, CHLOROPLASTIC"/>
    <property type="match status" value="1"/>
</dbReference>
<dbReference type="NCBIfam" id="TIGR00115">
    <property type="entry name" value="tig"/>
    <property type="match status" value="1"/>
</dbReference>
<evidence type="ECO:0000256" key="6">
    <source>
        <dbReference type="ARBA" id="ARBA00023110"/>
    </source>
</evidence>
<feature type="region of interest" description="Disordered" evidence="12">
    <location>
        <begin position="213"/>
        <end position="254"/>
    </location>
</feature>
<dbReference type="InterPro" id="IPR046357">
    <property type="entry name" value="PPIase_dom_sf"/>
</dbReference>
<evidence type="ECO:0000313" key="15">
    <source>
        <dbReference type="EMBL" id="ACU53709.1"/>
    </source>
</evidence>
<dbReference type="Gene3D" id="3.30.70.1050">
    <property type="entry name" value="Trigger factor ribosome-binding domain"/>
    <property type="match status" value="1"/>
</dbReference>
<dbReference type="eggNOG" id="COG0544">
    <property type="taxonomic scope" value="Bacteria"/>
</dbReference>
<dbReference type="KEGG" id="afo:Afer_0761"/>
<dbReference type="GO" id="GO:0051083">
    <property type="term" value="P:'de novo' cotranslational protein folding"/>
    <property type="evidence" value="ECO:0007669"/>
    <property type="project" value="TreeGrafter"/>
</dbReference>
<feature type="compositionally biased region" description="Low complexity" evidence="12">
    <location>
        <begin position="243"/>
        <end position="253"/>
    </location>
</feature>
<keyword evidence="9 11" id="KW-0131">Cell cycle</keyword>
<dbReference type="RefSeq" id="WP_015798198.1">
    <property type="nucleotide sequence ID" value="NC_013124.1"/>
</dbReference>
<dbReference type="SUPFAM" id="SSF109998">
    <property type="entry name" value="Triger factor/SurA peptide-binding domain-like"/>
    <property type="match status" value="1"/>
</dbReference>
<dbReference type="Pfam" id="PF05698">
    <property type="entry name" value="Trigger_C"/>
    <property type="match status" value="1"/>
</dbReference>
<dbReference type="PANTHER" id="PTHR30560">
    <property type="entry name" value="TRIGGER FACTOR CHAPERONE AND PEPTIDYL-PROLYL CIS/TRANS ISOMERASE"/>
    <property type="match status" value="1"/>
</dbReference>
<evidence type="ECO:0000256" key="5">
    <source>
        <dbReference type="ARBA" id="ARBA00022618"/>
    </source>
</evidence>
<comment type="catalytic activity">
    <reaction evidence="1 11">
        <text>[protein]-peptidylproline (omega=180) = [protein]-peptidylproline (omega=0)</text>
        <dbReference type="Rhea" id="RHEA:16237"/>
        <dbReference type="Rhea" id="RHEA-COMP:10747"/>
        <dbReference type="Rhea" id="RHEA-COMP:10748"/>
        <dbReference type="ChEBI" id="CHEBI:83833"/>
        <dbReference type="ChEBI" id="CHEBI:83834"/>
        <dbReference type="EC" id="5.2.1.8"/>
    </reaction>
</comment>
<dbReference type="Pfam" id="PF05697">
    <property type="entry name" value="Trigger_N"/>
    <property type="match status" value="1"/>
</dbReference>
<comment type="similarity">
    <text evidence="2 11">Belongs to the FKBP-type PPIase family. Tig subfamily.</text>
</comment>
<evidence type="ECO:0000256" key="8">
    <source>
        <dbReference type="ARBA" id="ARBA00023235"/>
    </source>
</evidence>
<comment type="subcellular location">
    <subcellularLocation>
        <location evidence="11">Cytoplasm</location>
    </subcellularLocation>
    <text evidence="11">About half TF is bound to the ribosome near the polypeptide exit tunnel while the other half is free in the cytoplasm.</text>
</comment>
<evidence type="ECO:0000256" key="3">
    <source>
        <dbReference type="ARBA" id="ARBA00013194"/>
    </source>
</evidence>
<comment type="domain">
    <text evidence="11">Consists of 3 domains; the N-terminus binds the ribosome, the middle domain has PPIase activity, while the C-terminus has intrinsic chaperone activity on its own.</text>
</comment>
<dbReference type="GO" id="GO:0005737">
    <property type="term" value="C:cytoplasm"/>
    <property type="evidence" value="ECO:0007669"/>
    <property type="project" value="UniProtKB-SubCell"/>
</dbReference>
<gene>
    <name evidence="11" type="primary">tig</name>
    <name evidence="15" type="ordered locus">Afer_0761</name>
</gene>
<dbReference type="GO" id="GO:0044183">
    <property type="term" value="F:protein folding chaperone"/>
    <property type="evidence" value="ECO:0007669"/>
    <property type="project" value="TreeGrafter"/>
</dbReference>
<dbReference type="InterPro" id="IPR008880">
    <property type="entry name" value="Trigger_fac_C"/>
</dbReference>
<dbReference type="EMBL" id="CP001631">
    <property type="protein sequence ID" value="ACU53709.1"/>
    <property type="molecule type" value="Genomic_DNA"/>
</dbReference>
<dbReference type="AlphaFoldDB" id="C7LYA1"/>
<evidence type="ECO:0000256" key="2">
    <source>
        <dbReference type="ARBA" id="ARBA00005464"/>
    </source>
</evidence>
<evidence type="ECO:0000256" key="9">
    <source>
        <dbReference type="ARBA" id="ARBA00023306"/>
    </source>
</evidence>
<dbReference type="EC" id="5.2.1.8" evidence="3 11"/>
<dbReference type="OrthoDB" id="9767721at2"/>
<keyword evidence="16" id="KW-1185">Reference proteome</keyword>
<dbReference type="SUPFAM" id="SSF102735">
    <property type="entry name" value="Trigger factor ribosome-binding domain"/>
    <property type="match status" value="1"/>
</dbReference>
<dbReference type="HAMAP" id="MF_00303">
    <property type="entry name" value="Trigger_factor_Tig"/>
    <property type="match status" value="1"/>
</dbReference>
<evidence type="ECO:0000256" key="11">
    <source>
        <dbReference type="HAMAP-Rule" id="MF_00303"/>
    </source>
</evidence>
<protein>
    <recommendedName>
        <fullName evidence="4 11">Trigger factor</fullName>
        <shortName evidence="11">TF</shortName>
        <ecNumber evidence="3 11">5.2.1.8</ecNumber>
    </recommendedName>
    <alternativeName>
        <fullName evidence="10 11">PPIase</fullName>
    </alternativeName>
</protein>
<dbReference type="STRING" id="525909.Afer_0761"/>
<sequence>MRSTTSTSDDRRSATVTVEFESDELASKFDEVLARLQQQVRLPGFRRGKIPRQLLVRRIGEEELVREAAEALIEERVGDLLAESGLDVIGRPALARVEARPEGGAEAELRVELRPSVEVAGWRDIEVRVPDPRLTSEEVDRVIREILEQRAEVRDVDRPVAEGDQVTLNVWRVESDGTEALVTPDLVVRLGRGQVPRDIEEALVGAVVGARVERPVPHETPTDAGATTDAEAGEAGDAEDASPADAPPQAAADAPRELYEVRAIREIVVPEATDELVEEVTGQPTLAALREAVEGDLRSARLRRAQEAFEAGVLAALLERTEPKTVPNTLVDPVFQQEIRRFGSSLDASGISLRRYLDLTGQSRDDIARSLTERSAETVLIDLALRAIARDADLEVTDEELRAEVDRLVATGQIRDREEAARPAIETQLVADVLLRKALALLQREVHVVSESGEALTLDDLELANAIADVLGDAPPTAEEELPGSIAEEASTPAGSETDDAH</sequence>
<evidence type="ECO:0000259" key="13">
    <source>
        <dbReference type="Pfam" id="PF05697"/>
    </source>
</evidence>
<dbReference type="InterPro" id="IPR037041">
    <property type="entry name" value="Trigger_fac_C_sf"/>
</dbReference>
<organism evidence="15 16">
    <name type="scientific">Acidimicrobium ferrooxidans (strain DSM 10331 / JCM 15462 / NBRC 103882 / ICP)</name>
    <dbReference type="NCBI Taxonomy" id="525909"/>
    <lineage>
        <taxon>Bacteria</taxon>
        <taxon>Bacillati</taxon>
        <taxon>Actinomycetota</taxon>
        <taxon>Acidimicrobiia</taxon>
        <taxon>Acidimicrobiales</taxon>
        <taxon>Acidimicrobiaceae</taxon>
        <taxon>Acidimicrobium</taxon>
    </lineage>
</organism>
<dbReference type="InterPro" id="IPR008881">
    <property type="entry name" value="Trigger_fac_ribosome-bd_bac"/>
</dbReference>
<dbReference type="Proteomes" id="UP000000771">
    <property type="component" value="Chromosome"/>
</dbReference>
<evidence type="ECO:0000256" key="1">
    <source>
        <dbReference type="ARBA" id="ARBA00000971"/>
    </source>
</evidence>
<keyword evidence="8 11" id="KW-0413">Isomerase</keyword>
<evidence type="ECO:0000256" key="12">
    <source>
        <dbReference type="SAM" id="MobiDB-lite"/>
    </source>
</evidence>
<feature type="domain" description="Trigger factor C-terminal" evidence="14">
    <location>
        <begin position="285"/>
        <end position="416"/>
    </location>
</feature>
<dbReference type="Gene3D" id="3.10.50.40">
    <property type="match status" value="1"/>
</dbReference>
<keyword evidence="7 11" id="KW-0143">Chaperone</keyword>
<name>C7LYA1_ACIFD</name>
<evidence type="ECO:0000256" key="10">
    <source>
        <dbReference type="ARBA" id="ARBA00029986"/>
    </source>
</evidence>
<comment type="function">
    <text evidence="11">Involved in protein export. Acts as a chaperone by maintaining the newly synthesized protein in an open conformation. Functions as a peptidyl-prolyl cis-trans isomerase.</text>
</comment>
<dbReference type="InterPro" id="IPR027304">
    <property type="entry name" value="Trigger_fact/SurA_dom_sf"/>
</dbReference>
<feature type="domain" description="Trigger factor ribosome-binding bacterial" evidence="13">
    <location>
        <begin position="4"/>
        <end position="145"/>
    </location>
</feature>
<proteinExistence type="inferred from homology"/>
<dbReference type="SUPFAM" id="SSF54534">
    <property type="entry name" value="FKBP-like"/>
    <property type="match status" value="1"/>
</dbReference>
<keyword evidence="5 11" id="KW-0132">Cell division</keyword>
<reference evidence="15 16" key="1">
    <citation type="journal article" date="2009" name="Stand. Genomic Sci.">
        <title>Complete genome sequence of Acidimicrobium ferrooxidans type strain (ICP).</title>
        <authorList>
            <person name="Clum A."/>
            <person name="Nolan M."/>
            <person name="Lang E."/>
            <person name="Glavina Del Rio T."/>
            <person name="Tice H."/>
            <person name="Copeland A."/>
            <person name="Cheng J.F."/>
            <person name="Lucas S."/>
            <person name="Chen F."/>
            <person name="Bruce D."/>
            <person name="Goodwin L."/>
            <person name="Pitluck S."/>
            <person name="Ivanova N."/>
            <person name="Mavrommatis K."/>
            <person name="Mikhailova N."/>
            <person name="Pati A."/>
            <person name="Chen A."/>
            <person name="Palaniappan K."/>
            <person name="Goker M."/>
            <person name="Spring S."/>
            <person name="Land M."/>
            <person name="Hauser L."/>
            <person name="Chang Y.J."/>
            <person name="Jeffries C.C."/>
            <person name="Chain P."/>
            <person name="Bristow J."/>
            <person name="Eisen J.A."/>
            <person name="Markowitz V."/>
            <person name="Hugenholtz P."/>
            <person name="Kyrpides N.C."/>
            <person name="Klenk H.P."/>
            <person name="Lapidus A."/>
        </authorList>
    </citation>
    <scope>NUCLEOTIDE SEQUENCE [LARGE SCALE GENOMIC DNA]</scope>
    <source>
        <strain evidence="16">DSM 10331 / JCM 15462 / NBRC 103882 / ICP</strain>
    </source>
</reference>
<keyword evidence="11" id="KW-0963">Cytoplasm</keyword>
<dbReference type="GO" id="GO:0051301">
    <property type="term" value="P:cell division"/>
    <property type="evidence" value="ECO:0007669"/>
    <property type="project" value="UniProtKB-KW"/>
</dbReference>